<gene>
    <name evidence="2" type="ORF">SAMN04488123_103104</name>
</gene>
<evidence type="ECO:0000313" key="3">
    <source>
        <dbReference type="Proteomes" id="UP000198853"/>
    </source>
</evidence>
<dbReference type="Proteomes" id="UP000198853">
    <property type="component" value="Unassembled WGS sequence"/>
</dbReference>
<name>A0A1G8LI88_9BACI</name>
<dbReference type="EMBL" id="FNEN01000003">
    <property type="protein sequence ID" value="SDI55363.1"/>
    <property type="molecule type" value="Genomic_DNA"/>
</dbReference>
<dbReference type="InterPro" id="IPR020481">
    <property type="entry name" value="Intracell_prot_inh_BsuPI"/>
</dbReference>
<organism evidence="2 3">
    <name type="scientific">Natribacillus halophilus</name>
    <dbReference type="NCBI Taxonomy" id="549003"/>
    <lineage>
        <taxon>Bacteria</taxon>
        <taxon>Bacillati</taxon>
        <taxon>Bacillota</taxon>
        <taxon>Bacilli</taxon>
        <taxon>Bacillales</taxon>
        <taxon>Bacillaceae</taxon>
        <taxon>Natribacillus</taxon>
    </lineage>
</organism>
<reference evidence="2 3" key="1">
    <citation type="submission" date="2016-10" db="EMBL/GenBank/DDBJ databases">
        <authorList>
            <person name="de Groot N.N."/>
        </authorList>
    </citation>
    <scope>NUCLEOTIDE SEQUENCE [LARGE SCALE GENOMIC DNA]</scope>
    <source>
        <strain evidence="2 3">DSM 21771</strain>
    </source>
</reference>
<protein>
    <submittedName>
        <fullName evidence="2">Intracellular proteinase inhibitor</fullName>
    </submittedName>
</protein>
<evidence type="ECO:0000313" key="2">
    <source>
        <dbReference type="EMBL" id="SDI55363.1"/>
    </source>
</evidence>
<dbReference type="OrthoDB" id="1357684at2"/>
<evidence type="ECO:0000259" key="1">
    <source>
        <dbReference type="Pfam" id="PF12690"/>
    </source>
</evidence>
<feature type="domain" description="Intracellular proteinase inhibitor BsuPI" evidence="1">
    <location>
        <begin position="35"/>
        <end position="130"/>
    </location>
</feature>
<accession>A0A1G8LI88</accession>
<dbReference type="Gene3D" id="2.60.40.2360">
    <property type="entry name" value="Intracellular proteinase inhibitor BsuPI"/>
    <property type="match status" value="1"/>
</dbReference>
<dbReference type="InterPro" id="IPR038144">
    <property type="entry name" value="IPI"/>
</dbReference>
<dbReference type="Pfam" id="PF12690">
    <property type="entry name" value="BsuPI"/>
    <property type="match status" value="1"/>
</dbReference>
<sequence>MRFIFTVAAVLFIAACDQGEPSQGGGEETMEEGLYVEVAASEDKGGINVEATLGNGEDDPVELTFNTTQRIEVRLYEKGKKDQPVYRSSREMMYNQVIGTLMLDPGEETNFSEDIPALYLTEGTRYKGDVAVTVARVDEDDSPSKPSGSFTIEM</sequence>
<dbReference type="PROSITE" id="PS51257">
    <property type="entry name" value="PROKAR_LIPOPROTEIN"/>
    <property type="match status" value="1"/>
</dbReference>
<dbReference type="AlphaFoldDB" id="A0A1G8LI88"/>
<dbReference type="RefSeq" id="WP_090396589.1">
    <property type="nucleotide sequence ID" value="NZ_FNEN01000003.1"/>
</dbReference>
<proteinExistence type="predicted"/>
<keyword evidence="3" id="KW-1185">Reference proteome</keyword>